<evidence type="ECO:0000256" key="8">
    <source>
        <dbReference type="ARBA" id="ARBA00022989"/>
    </source>
</evidence>
<keyword evidence="5 11" id="KW-0812">Transmembrane</keyword>
<accession>A0ABU0AS22</accession>
<dbReference type="GO" id="GO:0008233">
    <property type="term" value="F:peptidase activity"/>
    <property type="evidence" value="ECO:0007669"/>
    <property type="project" value="UniProtKB-KW"/>
</dbReference>
<dbReference type="EMBL" id="JAUSTN010000001">
    <property type="protein sequence ID" value="MDQ0274061.1"/>
    <property type="molecule type" value="Genomic_DNA"/>
</dbReference>
<name>A0ABU0AS22_9FIRM</name>
<dbReference type="InterPro" id="IPR008915">
    <property type="entry name" value="Peptidase_M50"/>
</dbReference>
<evidence type="ECO:0000256" key="11">
    <source>
        <dbReference type="RuleBase" id="RU362031"/>
    </source>
</evidence>
<evidence type="ECO:0000259" key="12">
    <source>
        <dbReference type="SMART" id="SM00228"/>
    </source>
</evidence>
<keyword evidence="9 11" id="KW-0482">Metalloprotease</keyword>
<evidence type="ECO:0000313" key="13">
    <source>
        <dbReference type="EMBL" id="MDQ0274061.1"/>
    </source>
</evidence>
<dbReference type="InterPro" id="IPR036034">
    <property type="entry name" value="PDZ_sf"/>
</dbReference>
<evidence type="ECO:0000256" key="1">
    <source>
        <dbReference type="ARBA" id="ARBA00001947"/>
    </source>
</evidence>
<dbReference type="InterPro" id="IPR041489">
    <property type="entry name" value="PDZ_6"/>
</dbReference>
<keyword evidence="11" id="KW-0479">Metal-binding</keyword>
<comment type="cofactor">
    <cofactor evidence="1 11">
        <name>Zn(2+)</name>
        <dbReference type="ChEBI" id="CHEBI:29105"/>
    </cofactor>
</comment>
<gene>
    <name evidence="13" type="ORF">J2S72_000057</name>
</gene>
<evidence type="ECO:0000256" key="7">
    <source>
        <dbReference type="ARBA" id="ARBA00022833"/>
    </source>
</evidence>
<evidence type="ECO:0000256" key="2">
    <source>
        <dbReference type="ARBA" id="ARBA00004141"/>
    </source>
</evidence>
<dbReference type="SUPFAM" id="SSF50156">
    <property type="entry name" value="PDZ domain-like"/>
    <property type="match status" value="1"/>
</dbReference>
<evidence type="ECO:0000313" key="14">
    <source>
        <dbReference type="Proteomes" id="UP001236559"/>
    </source>
</evidence>
<keyword evidence="14" id="KW-1185">Reference proteome</keyword>
<dbReference type="RefSeq" id="WP_023056356.1">
    <property type="nucleotide sequence ID" value="NZ_JAUSTN010000001.1"/>
</dbReference>
<dbReference type="Pfam" id="PF17820">
    <property type="entry name" value="PDZ_6"/>
    <property type="match status" value="1"/>
</dbReference>
<evidence type="ECO:0000256" key="5">
    <source>
        <dbReference type="ARBA" id="ARBA00022692"/>
    </source>
</evidence>
<comment type="similarity">
    <text evidence="3 11">Belongs to the peptidase M50B family.</text>
</comment>
<dbReference type="EC" id="3.4.24.-" evidence="11"/>
<keyword evidence="4 13" id="KW-0645">Protease</keyword>
<dbReference type="Proteomes" id="UP001236559">
    <property type="component" value="Unassembled WGS sequence"/>
</dbReference>
<protein>
    <recommendedName>
        <fullName evidence="11">Zinc metalloprotease</fullName>
        <ecNumber evidence="11">3.4.24.-</ecNumber>
    </recommendedName>
</protein>
<feature type="transmembrane region" description="Helical" evidence="11">
    <location>
        <begin position="307"/>
        <end position="327"/>
    </location>
</feature>
<comment type="subcellular location">
    <subcellularLocation>
        <location evidence="2">Membrane</location>
        <topology evidence="2">Multi-pass membrane protein</topology>
    </subcellularLocation>
</comment>
<dbReference type="CDD" id="cd06163">
    <property type="entry name" value="S2P-M50_PDZ_RseP-like"/>
    <property type="match status" value="1"/>
</dbReference>
<dbReference type="Gene3D" id="2.30.42.10">
    <property type="match status" value="1"/>
</dbReference>
<evidence type="ECO:0000256" key="3">
    <source>
        <dbReference type="ARBA" id="ARBA00007931"/>
    </source>
</evidence>
<dbReference type="GO" id="GO:0006508">
    <property type="term" value="P:proteolysis"/>
    <property type="evidence" value="ECO:0007669"/>
    <property type="project" value="UniProtKB-KW"/>
</dbReference>
<evidence type="ECO:0000256" key="6">
    <source>
        <dbReference type="ARBA" id="ARBA00022801"/>
    </source>
</evidence>
<keyword evidence="8 11" id="KW-1133">Transmembrane helix</keyword>
<sequence length="331" mass="35815">MATILGSIIVFLLVVLLHEGGHFMAAKASDIKVNEFAVGMGPKIFQKKKGETLYTLRAIPMGGYCAMEGEDSHSQDSRSFGSAPVYKRMIVVVAGAFMNFVLAIVIFTITSLFLGVQTTQVASLMDNMPAKSAGIMPGDRIVSIDNKETKTFAEIIDAINDSKNDQVEVKVLSDGIDKEFKVNTFKDKEGRKLIGFTPIIKRSLLTSISAGFKTTFQVVEGVFKALAMLITGKAGLNNLSGPIGVIKTIGKSTKQGIISLLFITGLISANLGVINLLPIPALDGGKFVLLLVEAIRKKPVNEKFETFINLAGFVFLIGLMIFITVFVDLRR</sequence>
<dbReference type="SMART" id="SM00228">
    <property type="entry name" value="PDZ"/>
    <property type="match status" value="1"/>
</dbReference>
<keyword evidence="7 11" id="KW-0862">Zinc</keyword>
<feature type="domain" description="PDZ" evidence="12">
    <location>
        <begin position="103"/>
        <end position="175"/>
    </location>
</feature>
<dbReference type="PANTHER" id="PTHR42837:SF2">
    <property type="entry name" value="MEMBRANE METALLOPROTEASE ARASP2, CHLOROPLASTIC-RELATED"/>
    <property type="match status" value="1"/>
</dbReference>
<dbReference type="NCBIfam" id="TIGR00054">
    <property type="entry name" value="RIP metalloprotease RseP"/>
    <property type="match status" value="1"/>
</dbReference>
<proteinExistence type="inferred from homology"/>
<keyword evidence="10 11" id="KW-0472">Membrane</keyword>
<reference evidence="13 14" key="1">
    <citation type="submission" date="2023-07" db="EMBL/GenBank/DDBJ databases">
        <title>Genomic Encyclopedia of Type Strains, Phase IV (KMG-IV): sequencing the most valuable type-strain genomes for metagenomic binning, comparative biology and taxonomic classification.</title>
        <authorList>
            <person name="Goeker M."/>
        </authorList>
    </citation>
    <scope>NUCLEOTIDE SEQUENCE [LARGE SCALE GENOMIC DNA]</scope>
    <source>
        <strain evidence="13 14">DSM 22616</strain>
    </source>
</reference>
<feature type="transmembrane region" description="Helical" evidence="11">
    <location>
        <begin position="89"/>
        <end position="116"/>
    </location>
</feature>
<feature type="transmembrane region" description="Helical" evidence="11">
    <location>
        <begin position="257"/>
        <end position="279"/>
    </location>
</feature>
<dbReference type="InterPro" id="IPR004387">
    <property type="entry name" value="Pept_M50_Zn"/>
</dbReference>
<comment type="caution">
    <text evidence="13">The sequence shown here is derived from an EMBL/GenBank/DDBJ whole genome shotgun (WGS) entry which is preliminary data.</text>
</comment>
<dbReference type="InterPro" id="IPR001478">
    <property type="entry name" value="PDZ"/>
</dbReference>
<dbReference type="Pfam" id="PF02163">
    <property type="entry name" value="Peptidase_M50"/>
    <property type="match status" value="1"/>
</dbReference>
<keyword evidence="6 11" id="KW-0378">Hydrolase</keyword>
<dbReference type="PANTHER" id="PTHR42837">
    <property type="entry name" value="REGULATOR OF SIGMA-E PROTEASE RSEP"/>
    <property type="match status" value="1"/>
</dbReference>
<evidence type="ECO:0000256" key="4">
    <source>
        <dbReference type="ARBA" id="ARBA00022670"/>
    </source>
</evidence>
<organism evidence="13 14">
    <name type="scientific">Peptoniphilus koenoeneniae</name>
    <dbReference type="NCBI Taxonomy" id="507751"/>
    <lineage>
        <taxon>Bacteria</taxon>
        <taxon>Bacillati</taxon>
        <taxon>Bacillota</taxon>
        <taxon>Tissierellia</taxon>
        <taxon>Tissierellales</taxon>
        <taxon>Peptoniphilaceae</taxon>
        <taxon>Peptoniphilus</taxon>
    </lineage>
</organism>
<evidence type="ECO:0000256" key="9">
    <source>
        <dbReference type="ARBA" id="ARBA00023049"/>
    </source>
</evidence>
<evidence type="ECO:0000256" key="10">
    <source>
        <dbReference type="ARBA" id="ARBA00023136"/>
    </source>
</evidence>